<proteinExistence type="inferred from homology"/>
<evidence type="ECO:0000313" key="7">
    <source>
        <dbReference type="Proteomes" id="UP000036122"/>
    </source>
</evidence>
<dbReference type="GO" id="GO:0031956">
    <property type="term" value="F:medium-chain fatty acid-CoA ligase activity"/>
    <property type="evidence" value="ECO:0007669"/>
    <property type="project" value="TreeGrafter"/>
</dbReference>
<dbReference type="Pfam" id="PF00501">
    <property type="entry name" value="AMP-binding"/>
    <property type="match status" value="1"/>
</dbReference>
<dbReference type="Gene3D" id="3.30.300.30">
    <property type="match status" value="1"/>
</dbReference>
<comment type="pathway">
    <text evidence="1">Siderophore biosynthesis.</text>
</comment>
<evidence type="ECO:0000313" key="6">
    <source>
        <dbReference type="EMBL" id="KLT83352.1"/>
    </source>
</evidence>
<dbReference type="PROSITE" id="PS00455">
    <property type="entry name" value="AMP_BINDING"/>
    <property type="match status" value="1"/>
</dbReference>
<evidence type="ECO:0000256" key="3">
    <source>
        <dbReference type="ARBA" id="ARBA00022598"/>
    </source>
</evidence>
<comment type="caution">
    <text evidence="6">The sequence shown here is derived from an EMBL/GenBank/DDBJ whole genome shotgun (WGS) entry which is preliminary data.</text>
</comment>
<evidence type="ECO:0000256" key="2">
    <source>
        <dbReference type="ARBA" id="ARBA00006432"/>
    </source>
</evidence>
<organism evidence="6 7">
    <name type="scientific">Acinetobacter baumannii MRSN 3527</name>
    <dbReference type="NCBI Taxonomy" id="1409923"/>
    <lineage>
        <taxon>Bacteria</taxon>
        <taxon>Pseudomonadati</taxon>
        <taxon>Pseudomonadota</taxon>
        <taxon>Gammaproteobacteria</taxon>
        <taxon>Moraxellales</taxon>
        <taxon>Moraxellaceae</taxon>
        <taxon>Acinetobacter</taxon>
        <taxon>Acinetobacter calcoaceticus/baumannii complex</taxon>
    </lineage>
</organism>
<dbReference type="PANTHER" id="PTHR43201">
    <property type="entry name" value="ACYL-COA SYNTHETASE"/>
    <property type="match status" value="1"/>
</dbReference>
<gene>
    <name evidence="6" type="ORF">T630_4001</name>
</gene>
<feature type="domain" description="AMP-dependent synthetase/ligase" evidence="4">
    <location>
        <begin position="43"/>
        <end position="404"/>
    </location>
</feature>
<evidence type="ECO:0000259" key="4">
    <source>
        <dbReference type="Pfam" id="PF00501"/>
    </source>
</evidence>
<accession>A0A0J0ZLV4</accession>
<dbReference type="PANTHER" id="PTHR43201:SF5">
    <property type="entry name" value="MEDIUM-CHAIN ACYL-COA LIGASE ACSF2, MITOCHONDRIAL"/>
    <property type="match status" value="1"/>
</dbReference>
<dbReference type="InterPro" id="IPR045851">
    <property type="entry name" value="AMP-bd_C_sf"/>
</dbReference>
<dbReference type="SUPFAM" id="SSF56801">
    <property type="entry name" value="Acetyl-CoA synthetase-like"/>
    <property type="match status" value="1"/>
</dbReference>
<dbReference type="FunFam" id="2.30.38.10:FF:000003">
    <property type="entry name" value="Vibriobactin-specific 2,3-dihydroxybenzoate-AMP ligase"/>
    <property type="match status" value="1"/>
</dbReference>
<dbReference type="RefSeq" id="WP_000469474.1">
    <property type="nucleotide sequence ID" value="NZ_JPHZ01000039.1"/>
</dbReference>
<dbReference type="InterPro" id="IPR025110">
    <property type="entry name" value="AMP-bd_C"/>
</dbReference>
<dbReference type="GO" id="GO:0006631">
    <property type="term" value="P:fatty acid metabolic process"/>
    <property type="evidence" value="ECO:0007669"/>
    <property type="project" value="TreeGrafter"/>
</dbReference>
<comment type="similarity">
    <text evidence="2">Belongs to the ATP-dependent AMP-binding enzyme family.</text>
</comment>
<dbReference type="EMBL" id="JPHZ01000039">
    <property type="protein sequence ID" value="KLT83352.1"/>
    <property type="molecule type" value="Genomic_DNA"/>
</dbReference>
<protein>
    <submittedName>
        <fullName evidence="6">Putative (2,3-dihydroxybenzoyl)adenylate synthase</fullName>
    </submittedName>
</protein>
<dbReference type="Proteomes" id="UP000036122">
    <property type="component" value="Unassembled WGS sequence"/>
</dbReference>
<keyword evidence="3" id="KW-0436">Ligase</keyword>
<dbReference type="AlphaFoldDB" id="A0A0J0ZLV4"/>
<dbReference type="Pfam" id="PF13193">
    <property type="entry name" value="AMP-binding_C"/>
    <property type="match status" value="1"/>
</dbReference>
<evidence type="ECO:0000256" key="1">
    <source>
        <dbReference type="ARBA" id="ARBA00004924"/>
    </source>
</evidence>
<name>A0A0J0ZLV4_ACIBA</name>
<evidence type="ECO:0000259" key="5">
    <source>
        <dbReference type="Pfam" id="PF13193"/>
    </source>
</evidence>
<dbReference type="InterPro" id="IPR000873">
    <property type="entry name" value="AMP-dep_synth/lig_dom"/>
</dbReference>
<feature type="domain" description="AMP-binding enzyme C-terminal" evidence="5">
    <location>
        <begin position="455"/>
        <end position="532"/>
    </location>
</feature>
<dbReference type="InterPro" id="IPR020845">
    <property type="entry name" value="AMP-binding_CS"/>
</dbReference>
<dbReference type="Gene3D" id="3.40.50.12780">
    <property type="entry name" value="N-terminal domain of ligase-like"/>
    <property type="match status" value="1"/>
</dbReference>
<sequence>MFIEQDIQLGYVPFPKSRAQQYRDEGCWKSQTHFQLLASLKDRFAQRVAVIQDDKQLTYQQLYDYAIHYGTYLKQQGIRETDFVLLQSPNVIEVFIVIFGLYAIGARPVFCLHGHGSYEIENIARQSRAVGFIKLCGSANESTATDVCEEFSKPNFKLWFRESIVSRSSIEASLPQLQGVAPAFNLRAQSESEDIAFLQLSGGTTGLPKLIPRTHADYIYSIEKSVDVAGLTQDTKQLVVLPVMHNFCMSSPGFLGVFYVGGTVVLSQLTHPRVCFELIEKYQIQQVSLVPAIATLWLNAESLKDYDLSSLQVVQVGGAKLLPSLAEQIIDTLQVKLQQVYGMAEGLVNFTHLDDSDQITIQTQGKKLSHLDEIRIADQDGNALPINAIGHIQTRGPYTINGYYNLPEINQRAFTQDGFYKTGDIGYLDENLNIVVTGREKEQINRSGEKITPSEIEEFILQYPSVKDVCVIGVSDDYLGERIKAIIIPKLDDSEINLKNIRKFLISKNIAHFKIPDEIEVVADFKYTHVGKVNRQKLG</sequence>
<reference evidence="6 7" key="1">
    <citation type="submission" date="2014-07" db="EMBL/GenBank/DDBJ databases">
        <authorList>
            <person name="Harkins D.M."/>
            <person name="Lesho E."/>
            <person name="Waterman P.E."/>
            <person name="Chan A."/>
            <person name="Fouts D.E."/>
        </authorList>
    </citation>
    <scope>NUCLEOTIDE SEQUENCE [LARGE SCALE GENOMIC DNA]</scope>
    <source>
        <strain evidence="6 7">MRSN 3527</strain>
    </source>
</reference>
<dbReference type="PATRIC" id="fig|1409923.3.peg.1484"/>
<dbReference type="InterPro" id="IPR042099">
    <property type="entry name" value="ANL_N_sf"/>
</dbReference>